<dbReference type="SUPFAM" id="SSF51735">
    <property type="entry name" value="NAD(P)-binding Rossmann-fold domains"/>
    <property type="match status" value="1"/>
</dbReference>
<comment type="caution">
    <text evidence="2">The sequence shown here is derived from an EMBL/GenBank/DDBJ whole genome shotgun (WGS) entry which is preliminary data.</text>
</comment>
<dbReference type="Pfam" id="PF05368">
    <property type="entry name" value="NmrA"/>
    <property type="match status" value="1"/>
</dbReference>
<proteinExistence type="predicted"/>
<accession>A0A7W4YI49</accession>
<evidence type="ECO:0000313" key="2">
    <source>
        <dbReference type="EMBL" id="MBB2966923.1"/>
    </source>
</evidence>
<reference evidence="2 3" key="1">
    <citation type="submission" date="2020-08" db="EMBL/GenBank/DDBJ databases">
        <title>Sequencing the genomes of 1000 actinobacteria strains.</title>
        <authorList>
            <person name="Klenk H.-P."/>
        </authorList>
    </citation>
    <scope>NUCLEOTIDE SEQUENCE [LARGE SCALE GENOMIC DNA]</scope>
    <source>
        <strain evidence="2 3">DSM 20146</strain>
    </source>
</reference>
<keyword evidence="2" id="KW-0560">Oxidoreductase</keyword>
<gene>
    <name evidence="2" type="ORF">FHX33_001655</name>
</gene>
<dbReference type="Gene3D" id="3.40.50.720">
    <property type="entry name" value="NAD(P)-binding Rossmann-like Domain"/>
    <property type="match status" value="1"/>
</dbReference>
<protein>
    <submittedName>
        <fullName evidence="2">NAD(P)H dehydrogenase (Quinone)</fullName>
        <ecNumber evidence="2">1.6.5.2</ecNumber>
    </submittedName>
</protein>
<dbReference type="InterPro" id="IPR052718">
    <property type="entry name" value="NmrA-type_oxidoreductase"/>
</dbReference>
<dbReference type="InterPro" id="IPR036291">
    <property type="entry name" value="NAD(P)-bd_dom_sf"/>
</dbReference>
<evidence type="ECO:0000259" key="1">
    <source>
        <dbReference type="Pfam" id="PF05368"/>
    </source>
</evidence>
<dbReference type="AlphaFoldDB" id="A0A7W4YI49"/>
<dbReference type="Gene3D" id="3.90.25.10">
    <property type="entry name" value="UDP-galactose 4-epimerase, domain 1"/>
    <property type="match status" value="1"/>
</dbReference>
<dbReference type="RefSeq" id="WP_183428335.1">
    <property type="nucleotide sequence ID" value="NZ_JACHVP010000001.1"/>
</dbReference>
<dbReference type="Proteomes" id="UP000538196">
    <property type="component" value="Unassembled WGS sequence"/>
</dbReference>
<dbReference type="GO" id="GO:0003955">
    <property type="term" value="F:NAD(P)H dehydrogenase (quinone) activity"/>
    <property type="evidence" value="ECO:0007669"/>
    <property type="project" value="UniProtKB-EC"/>
</dbReference>
<dbReference type="EC" id="1.6.5.2" evidence="2"/>
<organism evidence="2 3">
    <name type="scientific">Leifsonia aquatica</name>
    <name type="common">Corynebacterium aquaticum</name>
    <dbReference type="NCBI Taxonomy" id="144185"/>
    <lineage>
        <taxon>Bacteria</taxon>
        <taxon>Bacillati</taxon>
        <taxon>Actinomycetota</taxon>
        <taxon>Actinomycetes</taxon>
        <taxon>Micrococcales</taxon>
        <taxon>Microbacteriaceae</taxon>
        <taxon>Leifsonia</taxon>
    </lineage>
</organism>
<dbReference type="EMBL" id="JACHVP010000001">
    <property type="protein sequence ID" value="MBB2966923.1"/>
    <property type="molecule type" value="Genomic_DNA"/>
</dbReference>
<evidence type="ECO:0000313" key="3">
    <source>
        <dbReference type="Proteomes" id="UP000538196"/>
    </source>
</evidence>
<feature type="domain" description="NmrA-like" evidence="1">
    <location>
        <begin position="3"/>
        <end position="114"/>
    </location>
</feature>
<dbReference type="PANTHER" id="PTHR47129:SF1">
    <property type="entry name" value="NMRA-LIKE DOMAIN-CONTAINING PROTEIN"/>
    <property type="match status" value="1"/>
</dbReference>
<sequence>MESILITGASGRLGGAIVAALAARVPRERLRVLVRTTPAADAFRARGVTARLGDYADRRSLVDAFAGVDRLVFVSSPVHDPAIRVPQHRAVVSAAVAAGVRRVVYTSAFGAAHDPGHAKTEALLAERFGHGDDSGATILRNGFYTEPFVDRALAEAVVGRVTSAAGGGALATASLVDLAEAAALAATRPPARPVLELRGPAWTYDELAAHLSSERGRPVVHERVDVEAAGAFGPLHALAAGGRLATGSDDLAALLGRPPRTLADVVRSALQR</sequence>
<keyword evidence="3" id="KW-1185">Reference proteome</keyword>
<dbReference type="PANTHER" id="PTHR47129">
    <property type="entry name" value="QUINONE OXIDOREDUCTASE 2"/>
    <property type="match status" value="1"/>
</dbReference>
<dbReference type="InterPro" id="IPR008030">
    <property type="entry name" value="NmrA-like"/>
</dbReference>
<name>A0A7W4YI49_LEIAQ</name>